<evidence type="ECO:0000313" key="2">
    <source>
        <dbReference type="EMBL" id="OKL36848.1"/>
    </source>
</evidence>
<dbReference type="RefSeq" id="WP_073711571.1">
    <property type="nucleotide sequence ID" value="NZ_MRWQ01000006.1"/>
</dbReference>
<name>A0A1Q5P3S7_9BACI</name>
<dbReference type="GO" id="GO:0005829">
    <property type="term" value="C:cytosol"/>
    <property type="evidence" value="ECO:0007669"/>
    <property type="project" value="TreeGrafter"/>
</dbReference>
<dbReference type="PANTHER" id="PTHR30419">
    <property type="entry name" value="HTH-TYPE TRANSCRIPTIONAL REGULATOR YBHD"/>
    <property type="match status" value="1"/>
</dbReference>
<evidence type="ECO:0000259" key="1">
    <source>
        <dbReference type="Pfam" id="PF03466"/>
    </source>
</evidence>
<dbReference type="STRING" id="1714354.BLL40_08985"/>
<dbReference type="Proteomes" id="UP000186524">
    <property type="component" value="Unassembled WGS sequence"/>
</dbReference>
<dbReference type="EMBL" id="MRWQ01000006">
    <property type="protein sequence ID" value="OKL36848.1"/>
    <property type="molecule type" value="Genomic_DNA"/>
</dbReference>
<dbReference type="AlphaFoldDB" id="A0A1Q5P3S7"/>
<comment type="caution">
    <text evidence="2">The sequence shown here is derived from an EMBL/GenBank/DDBJ whole genome shotgun (WGS) entry which is preliminary data.</text>
</comment>
<dbReference type="InterPro" id="IPR050950">
    <property type="entry name" value="HTH-type_LysR_regulators"/>
</dbReference>
<proteinExistence type="predicted"/>
<evidence type="ECO:0000313" key="3">
    <source>
        <dbReference type="Proteomes" id="UP000186524"/>
    </source>
</evidence>
<dbReference type="PANTHER" id="PTHR30419:SF24">
    <property type="entry name" value="HTH-TYPE TRANSCRIPTIONAL REGULATOR CZCR"/>
    <property type="match status" value="1"/>
</dbReference>
<accession>A0A1Q5P3S7</accession>
<dbReference type="Pfam" id="PF03466">
    <property type="entry name" value="LysR_substrate"/>
    <property type="match status" value="1"/>
</dbReference>
<reference evidence="2 3" key="1">
    <citation type="submission" date="2016-12" db="EMBL/GenBank/DDBJ databases">
        <title>Domibacillus sp. SAOS 44 whole genome sequencing.</title>
        <authorList>
            <person name="Verma A."/>
            <person name="Krishnamurthi S."/>
        </authorList>
    </citation>
    <scope>NUCLEOTIDE SEQUENCE [LARGE SCALE GENOMIC DNA]</scope>
    <source>
        <strain evidence="2 3">SAOS 44</strain>
    </source>
</reference>
<dbReference type="CDD" id="cd05466">
    <property type="entry name" value="PBP2_LTTR_substrate"/>
    <property type="match status" value="1"/>
</dbReference>
<feature type="domain" description="LysR substrate-binding" evidence="1">
    <location>
        <begin position="41"/>
        <end position="104"/>
    </location>
</feature>
<dbReference type="SUPFAM" id="SSF53850">
    <property type="entry name" value="Periplasmic binding protein-like II"/>
    <property type="match status" value="1"/>
</dbReference>
<dbReference type="InterPro" id="IPR005119">
    <property type="entry name" value="LysR_subst-bd"/>
</dbReference>
<dbReference type="GO" id="GO:0006355">
    <property type="term" value="P:regulation of DNA-templated transcription"/>
    <property type="evidence" value="ECO:0007669"/>
    <property type="project" value="TreeGrafter"/>
</dbReference>
<organism evidence="2 3">
    <name type="scientific">Domibacillus mangrovi</name>
    <dbReference type="NCBI Taxonomy" id="1714354"/>
    <lineage>
        <taxon>Bacteria</taxon>
        <taxon>Bacillati</taxon>
        <taxon>Bacillota</taxon>
        <taxon>Bacilli</taxon>
        <taxon>Bacillales</taxon>
        <taxon>Bacillaceae</taxon>
        <taxon>Domibacillus</taxon>
    </lineage>
</organism>
<dbReference type="OrthoDB" id="63123at2"/>
<gene>
    <name evidence="2" type="ORF">BLL40_08985</name>
</gene>
<dbReference type="Gene3D" id="3.40.190.10">
    <property type="entry name" value="Periplasmic binding protein-like II"/>
    <property type="match status" value="1"/>
</dbReference>
<sequence>MLIRSRSGITLTSNGQSVLKYVRTILIWNDKLRQEAASTNGLEAGTVRIDAFTSVCVQWLPECMKHFKQDYPFVKIKVFQGSDQDIEKWIANGVIDFVFITLPTVESF</sequence>
<keyword evidence="3" id="KW-1185">Reference proteome</keyword>
<protein>
    <recommendedName>
        <fullName evidence="1">LysR substrate-binding domain-containing protein</fullName>
    </recommendedName>
</protein>